<keyword evidence="7" id="KW-1133">Transmembrane helix</keyword>
<dbReference type="PROSITE" id="PS01031">
    <property type="entry name" value="SHSP"/>
    <property type="match status" value="1"/>
</dbReference>
<keyword evidence="10" id="KW-1185">Reference proteome</keyword>
<dbReference type="Pfam" id="PF00011">
    <property type="entry name" value="HSP20"/>
    <property type="match status" value="1"/>
</dbReference>
<dbReference type="PANTHER" id="PTHR43670">
    <property type="entry name" value="HEAT SHOCK PROTEIN 26"/>
    <property type="match status" value="1"/>
</dbReference>
<gene>
    <name evidence="9" type="ORF">OPV22_014289</name>
</gene>
<dbReference type="EMBL" id="JAQQAF010000004">
    <property type="protein sequence ID" value="KAJ8492568.1"/>
    <property type="molecule type" value="Genomic_DNA"/>
</dbReference>
<keyword evidence="7" id="KW-0472">Membrane</keyword>
<dbReference type="GO" id="GO:0006952">
    <property type="term" value="P:defense response"/>
    <property type="evidence" value="ECO:0007669"/>
    <property type="project" value="UniProtKB-KW"/>
</dbReference>
<feature type="compositionally biased region" description="Basic and acidic residues" evidence="6">
    <location>
        <begin position="106"/>
        <end position="116"/>
    </location>
</feature>
<evidence type="ECO:0000256" key="6">
    <source>
        <dbReference type="SAM" id="MobiDB-lite"/>
    </source>
</evidence>
<comment type="caution">
    <text evidence="9">The sequence shown here is derived from an EMBL/GenBank/DDBJ whole genome shotgun (WGS) entry which is preliminary data.</text>
</comment>
<evidence type="ECO:0000259" key="8">
    <source>
        <dbReference type="PROSITE" id="PS01031"/>
    </source>
</evidence>
<keyword evidence="2" id="KW-1003">Cell membrane</keyword>
<sequence length="275" mass="30477">MERRPTAATGQRAYDNFVPSHEVVREKDAEIFLIQLPGFKKEHIRIQINDYGQLKISGERPVADNRWTRFLKELQVPDYCNVSEIKAKFEDGLLYIIKPILVAKPSTDEEAGKDPETSATTTTTTTTTTSDRKATTEKKGDDGSKNGVSRKTKPKRQESDGGGVNKQSNEKKEPLDAGKDVHKVSEKERDGIEGPKYRAKHEEGRNGTGMSESRKVMTPELTSPERGNALRNPTIVRGGGGFHRRKHLMLNAAIAAIVMLVVGVGLYVTRSMNSS</sequence>
<feature type="compositionally biased region" description="Basic and acidic residues" evidence="6">
    <location>
        <begin position="168"/>
        <end position="205"/>
    </location>
</feature>
<keyword evidence="7" id="KW-0812">Transmembrane</keyword>
<comment type="similarity">
    <text evidence="4 5">Belongs to the small heat shock protein (HSP20) family.</text>
</comment>
<feature type="region of interest" description="Disordered" evidence="6">
    <location>
        <begin position="106"/>
        <end position="234"/>
    </location>
</feature>
<feature type="compositionally biased region" description="Basic and acidic residues" evidence="6">
    <location>
        <begin position="130"/>
        <end position="144"/>
    </location>
</feature>
<evidence type="ECO:0000256" key="3">
    <source>
        <dbReference type="ARBA" id="ARBA00022821"/>
    </source>
</evidence>
<dbReference type="Gene3D" id="2.60.40.790">
    <property type="match status" value="1"/>
</dbReference>
<dbReference type="PANTHER" id="PTHR43670:SF114">
    <property type="entry name" value="OS05G0592000 PROTEIN"/>
    <property type="match status" value="1"/>
</dbReference>
<keyword evidence="3" id="KW-0611">Plant defense</keyword>
<proteinExistence type="inferred from homology"/>
<dbReference type="InterPro" id="IPR002068">
    <property type="entry name" value="A-crystallin/Hsp20_dom"/>
</dbReference>
<evidence type="ECO:0000256" key="4">
    <source>
        <dbReference type="PROSITE-ProRule" id="PRU00285"/>
    </source>
</evidence>
<dbReference type="CDD" id="cd06464">
    <property type="entry name" value="ACD_sHsps-like"/>
    <property type="match status" value="1"/>
</dbReference>
<organism evidence="9 10">
    <name type="scientific">Ensete ventricosum</name>
    <name type="common">Abyssinian banana</name>
    <name type="synonym">Musa ensete</name>
    <dbReference type="NCBI Taxonomy" id="4639"/>
    <lineage>
        <taxon>Eukaryota</taxon>
        <taxon>Viridiplantae</taxon>
        <taxon>Streptophyta</taxon>
        <taxon>Embryophyta</taxon>
        <taxon>Tracheophyta</taxon>
        <taxon>Spermatophyta</taxon>
        <taxon>Magnoliopsida</taxon>
        <taxon>Liliopsida</taxon>
        <taxon>Zingiberales</taxon>
        <taxon>Musaceae</taxon>
        <taxon>Ensete</taxon>
    </lineage>
</organism>
<evidence type="ECO:0000256" key="7">
    <source>
        <dbReference type="SAM" id="Phobius"/>
    </source>
</evidence>
<feature type="compositionally biased region" description="Low complexity" evidence="6">
    <location>
        <begin position="120"/>
        <end position="129"/>
    </location>
</feature>
<evidence type="ECO:0000256" key="5">
    <source>
        <dbReference type="RuleBase" id="RU003616"/>
    </source>
</evidence>
<evidence type="ECO:0000256" key="1">
    <source>
        <dbReference type="ARBA" id="ARBA00004162"/>
    </source>
</evidence>
<feature type="transmembrane region" description="Helical" evidence="7">
    <location>
        <begin position="248"/>
        <end position="268"/>
    </location>
</feature>
<evidence type="ECO:0000313" key="9">
    <source>
        <dbReference type="EMBL" id="KAJ8492568.1"/>
    </source>
</evidence>
<accession>A0AAV8R9E2</accession>
<dbReference type="SUPFAM" id="SSF49764">
    <property type="entry name" value="HSP20-like chaperones"/>
    <property type="match status" value="1"/>
</dbReference>
<evidence type="ECO:0000313" key="10">
    <source>
        <dbReference type="Proteomes" id="UP001222027"/>
    </source>
</evidence>
<dbReference type="AlphaFoldDB" id="A0AAV8R9E2"/>
<reference evidence="9 10" key="1">
    <citation type="submission" date="2022-12" db="EMBL/GenBank/DDBJ databases">
        <title>Chromosome-scale assembly of the Ensete ventricosum genome.</title>
        <authorList>
            <person name="Dussert Y."/>
            <person name="Stocks J."/>
            <person name="Wendawek A."/>
            <person name="Woldeyes F."/>
            <person name="Nichols R.A."/>
            <person name="Borrell J.S."/>
        </authorList>
    </citation>
    <scope>NUCLEOTIDE SEQUENCE [LARGE SCALE GENOMIC DNA]</scope>
    <source>
        <strain evidence="10">cv. Maze</strain>
        <tissue evidence="9">Seeds</tissue>
    </source>
</reference>
<dbReference type="Proteomes" id="UP001222027">
    <property type="component" value="Unassembled WGS sequence"/>
</dbReference>
<dbReference type="GO" id="GO:0034605">
    <property type="term" value="P:cellular response to heat"/>
    <property type="evidence" value="ECO:0007669"/>
    <property type="project" value="TreeGrafter"/>
</dbReference>
<dbReference type="InterPro" id="IPR008978">
    <property type="entry name" value="HSP20-like_chaperone"/>
</dbReference>
<dbReference type="GO" id="GO:0005886">
    <property type="term" value="C:plasma membrane"/>
    <property type="evidence" value="ECO:0007669"/>
    <property type="project" value="UniProtKB-SubCell"/>
</dbReference>
<protein>
    <recommendedName>
        <fullName evidence="8">SHSP domain-containing protein</fullName>
    </recommendedName>
</protein>
<feature type="domain" description="SHSP" evidence="8">
    <location>
        <begin position="12"/>
        <end position="120"/>
    </location>
</feature>
<comment type="subcellular location">
    <subcellularLocation>
        <location evidence="1">Cell membrane</location>
        <topology evidence="1">Single-pass membrane protein</topology>
    </subcellularLocation>
</comment>
<evidence type="ECO:0000256" key="2">
    <source>
        <dbReference type="ARBA" id="ARBA00022475"/>
    </source>
</evidence>
<name>A0AAV8R9E2_ENSVE</name>